<feature type="transmembrane region" description="Helical" evidence="1">
    <location>
        <begin position="196"/>
        <end position="215"/>
    </location>
</feature>
<dbReference type="EMBL" id="JBHTKM010000063">
    <property type="protein sequence ID" value="MFD1017008.1"/>
    <property type="molecule type" value="Genomic_DNA"/>
</dbReference>
<name>A0ABW3KWD2_9FLAO</name>
<dbReference type="RefSeq" id="WP_386118339.1">
    <property type="nucleotide sequence ID" value="NZ_JBHTKM010000063.1"/>
</dbReference>
<accession>A0ABW3KWD2</accession>
<feature type="transmembrane region" description="Helical" evidence="1">
    <location>
        <begin position="235"/>
        <end position="253"/>
    </location>
</feature>
<feature type="transmembrane region" description="Helical" evidence="1">
    <location>
        <begin position="361"/>
        <end position="379"/>
    </location>
</feature>
<keyword evidence="1" id="KW-1133">Transmembrane helix</keyword>
<feature type="transmembrane region" description="Helical" evidence="1">
    <location>
        <begin position="97"/>
        <end position="118"/>
    </location>
</feature>
<evidence type="ECO:0008006" key="4">
    <source>
        <dbReference type="Google" id="ProtNLM"/>
    </source>
</evidence>
<feature type="transmembrane region" description="Helical" evidence="1">
    <location>
        <begin position="43"/>
        <end position="63"/>
    </location>
</feature>
<protein>
    <recommendedName>
        <fullName evidence="4">O-antigen/teichoic acid export membrane protein</fullName>
    </recommendedName>
</protein>
<evidence type="ECO:0000256" key="1">
    <source>
        <dbReference type="SAM" id="Phobius"/>
    </source>
</evidence>
<proteinExistence type="predicted"/>
<gene>
    <name evidence="2" type="ORF">ACFQ13_13855</name>
</gene>
<feature type="transmembrane region" description="Helical" evidence="1">
    <location>
        <begin position="156"/>
        <end position="176"/>
    </location>
</feature>
<feature type="transmembrane region" description="Helical" evidence="1">
    <location>
        <begin position="303"/>
        <end position="325"/>
    </location>
</feature>
<keyword evidence="1" id="KW-0812">Transmembrane</keyword>
<evidence type="ECO:0000313" key="3">
    <source>
        <dbReference type="Proteomes" id="UP001597086"/>
    </source>
</evidence>
<keyword evidence="1" id="KW-0472">Membrane</keyword>
<evidence type="ECO:0000313" key="2">
    <source>
        <dbReference type="EMBL" id="MFD1017008.1"/>
    </source>
</evidence>
<feature type="transmembrane region" description="Helical" evidence="1">
    <location>
        <begin position="70"/>
        <end position="91"/>
    </location>
</feature>
<keyword evidence="3" id="KW-1185">Reference proteome</keyword>
<sequence>MKKYFFYGSSILFSRGLEYLILLIAPLYLTKENYGSLEFYKKIIELGAAILTFGLPTLILSYPKSNESKVYFTFISLLFITGLSIATAPFLNLFNYLFLLIPIYFHSIFFNNGIIAPFILTHKGSNYASIYKAVISLLFYSIVLITILYSKEPDFAFVYVSYLLLPLLFCYTIFYIYKNNIIFHTLKRYWFIFKKLIISSLTIVVSNFANMMFLYTDILIIKLLSNTADIEIANYSFSLNIANALIIIPLTLVQVDIEKLKKQIDYFKVLRNKILYLVASMTLILVMVFLFLTHYYFENYSSVLYVFLIIIAAKFIQAISVSYGAVVLIKKLFSQNLTINLSALIANVILSYFLYYEFGLIGIALSSLMSLILRFILLVRINNRI</sequence>
<feature type="transmembrane region" description="Helical" evidence="1">
    <location>
        <begin position="12"/>
        <end position="31"/>
    </location>
</feature>
<organism evidence="2 3">
    <name type="scientific">Winogradskyella rapida</name>
    <dbReference type="NCBI Taxonomy" id="549701"/>
    <lineage>
        <taxon>Bacteria</taxon>
        <taxon>Pseudomonadati</taxon>
        <taxon>Bacteroidota</taxon>
        <taxon>Flavobacteriia</taxon>
        <taxon>Flavobacteriales</taxon>
        <taxon>Flavobacteriaceae</taxon>
        <taxon>Winogradskyella</taxon>
    </lineage>
</organism>
<feature type="transmembrane region" description="Helical" evidence="1">
    <location>
        <begin position="130"/>
        <end position="150"/>
    </location>
</feature>
<feature type="transmembrane region" description="Helical" evidence="1">
    <location>
        <begin position="274"/>
        <end position="297"/>
    </location>
</feature>
<feature type="transmembrane region" description="Helical" evidence="1">
    <location>
        <begin position="337"/>
        <end position="355"/>
    </location>
</feature>
<dbReference type="Proteomes" id="UP001597086">
    <property type="component" value="Unassembled WGS sequence"/>
</dbReference>
<comment type="caution">
    <text evidence="2">The sequence shown here is derived from an EMBL/GenBank/DDBJ whole genome shotgun (WGS) entry which is preliminary data.</text>
</comment>
<reference evidence="3" key="1">
    <citation type="journal article" date="2019" name="Int. J. Syst. Evol. Microbiol.">
        <title>The Global Catalogue of Microorganisms (GCM) 10K type strain sequencing project: providing services to taxonomists for standard genome sequencing and annotation.</title>
        <authorList>
            <consortium name="The Broad Institute Genomics Platform"/>
            <consortium name="The Broad Institute Genome Sequencing Center for Infectious Disease"/>
            <person name="Wu L."/>
            <person name="Ma J."/>
        </authorList>
    </citation>
    <scope>NUCLEOTIDE SEQUENCE [LARGE SCALE GENOMIC DNA]</scope>
    <source>
        <strain evidence="3">CCUG 56098</strain>
    </source>
</reference>